<evidence type="ECO:0000259" key="2">
    <source>
        <dbReference type="PROSITE" id="PS50263"/>
    </source>
</evidence>
<dbReference type="EMBL" id="NMVI01000029">
    <property type="protein sequence ID" value="OYN84067.1"/>
    <property type="molecule type" value="Genomic_DNA"/>
</dbReference>
<proteinExistence type="inferred from homology"/>
<reference evidence="3 4" key="1">
    <citation type="submission" date="2017-07" db="EMBL/GenBank/DDBJ databases">
        <title>Draft whole genome sequences of clinical Proprionibacteriaceae strains.</title>
        <authorList>
            <person name="Bernier A.-M."/>
            <person name="Bernard K."/>
            <person name="Domingo M.-C."/>
        </authorList>
    </citation>
    <scope>NUCLEOTIDE SEQUENCE [LARGE SCALE GENOMIC DNA]</scope>
    <source>
        <strain evidence="3 4">NML 160184</strain>
    </source>
</reference>
<dbReference type="SUPFAM" id="SSF56317">
    <property type="entry name" value="Carbon-nitrogen hydrolase"/>
    <property type="match status" value="1"/>
</dbReference>
<evidence type="ECO:0000313" key="3">
    <source>
        <dbReference type="EMBL" id="OYN84067.1"/>
    </source>
</evidence>
<gene>
    <name evidence="3" type="ORF">CGZ92_13505</name>
</gene>
<comment type="caution">
    <text evidence="3">The sequence shown here is derived from an EMBL/GenBank/DDBJ whole genome shotgun (WGS) entry which is preliminary data.</text>
</comment>
<dbReference type="Pfam" id="PF00795">
    <property type="entry name" value="CN_hydrolase"/>
    <property type="match status" value="1"/>
</dbReference>
<accession>A0A255DXL8</accession>
<dbReference type="AlphaFoldDB" id="A0A255DXL8"/>
<dbReference type="InterPro" id="IPR003010">
    <property type="entry name" value="C-N_Hydrolase"/>
</dbReference>
<dbReference type="InterPro" id="IPR036526">
    <property type="entry name" value="C-N_Hydrolase_sf"/>
</dbReference>
<dbReference type="PANTHER" id="PTHR23088:SF27">
    <property type="entry name" value="DEAMINATED GLUTATHIONE AMIDASE"/>
    <property type="match status" value="1"/>
</dbReference>
<organism evidence="3 4">
    <name type="scientific">Parenemella sanctibonifatiensis</name>
    <dbReference type="NCBI Taxonomy" id="2016505"/>
    <lineage>
        <taxon>Bacteria</taxon>
        <taxon>Bacillati</taxon>
        <taxon>Actinomycetota</taxon>
        <taxon>Actinomycetes</taxon>
        <taxon>Propionibacteriales</taxon>
        <taxon>Propionibacteriaceae</taxon>
        <taxon>Parenemella</taxon>
    </lineage>
</organism>
<name>A0A255DXL8_9ACTN</name>
<protein>
    <recommendedName>
        <fullName evidence="2">CN hydrolase domain-containing protein</fullName>
    </recommendedName>
</protein>
<evidence type="ECO:0000313" key="4">
    <source>
        <dbReference type="Proteomes" id="UP000216533"/>
    </source>
</evidence>
<dbReference type="PANTHER" id="PTHR23088">
    <property type="entry name" value="NITRILASE-RELATED"/>
    <property type="match status" value="1"/>
</dbReference>
<comment type="similarity">
    <text evidence="1">Belongs to the carbon-nitrogen hydrolase superfamily. NIT1/NIT2 family.</text>
</comment>
<dbReference type="Proteomes" id="UP000216533">
    <property type="component" value="Unassembled WGS sequence"/>
</dbReference>
<sequence length="383" mass="41547">MRYQLRHGPAARRADDTVYVNLGVHAQRATCPTLLTLPSPGPRVDLAVQRMCGCQLRSVPVRNVTVSLVSGRATQIPTATVGAADLDLIVEHWSGRIAQVLPDRPDIVVLPELFDRPHVSDRPAARSLVGAEVEAFARAKGTHVRDALAELAAAHGTYITYPSYRVGEEGEIYNSLEILGRDGAVVATYDKIVPTLGEVAGFVHPGHKVMAAELDFGRVSAAICFDLNFVQVRNAVAKVKPDLVLFPSAYHGGFVQSQWALDCRAYLAGCVYPPNRSTIVNPAGTQIASTSTYDFLLSHTINLDYVVVHLGYNTEKLGRLKAAYGPDVLIEDPGLVGMVVVSSRTPDRTAQEMIDEFDIQDLDGYFADSTAHLEGVEIGIQEF</sequence>
<evidence type="ECO:0000256" key="1">
    <source>
        <dbReference type="ARBA" id="ARBA00010613"/>
    </source>
</evidence>
<dbReference type="Gene3D" id="3.60.110.10">
    <property type="entry name" value="Carbon-nitrogen hydrolase"/>
    <property type="match status" value="1"/>
</dbReference>
<dbReference type="PROSITE" id="PS50263">
    <property type="entry name" value="CN_HYDROLASE"/>
    <property type="match status" value="1"/>
</dbReference>
<feature type="domain" description="CN hydrolase" evidence="2">
    <location>
        <begin position="69"/>
        <end position="303"/>
    </location>
</feature>
<dbReference type="CDD" id="cd07197">
    <property type="entry name" value="nitrilase"/>
    <property type="match status" value="1"/>
</dbReference>